<dbReference type="PANTHER" id="PTHR32332:SF36">
    <property type="entry name" value="2-NITROPROPANE DIOXYGENASE FAMILY, PUTATIVE (AFU_ORTHOLOGUE AFUA_4G07940)-RELATED"/>
    <property type="match status" value="1"/>
</dbReference>
<sequence length="349" mass="36654">MAPQSLQTPLSKLLGIKYPIILAGMARTSGGPLAAAVSNAGGLGVIGGLGYTPQQLQDIIDELKSNLTDKSLPFGVDLALPQVGGSARKTNHDYTHGQLDELIEITIKNGAKLFVSAVGVPPARTIKRLHEAGILIMNMVGAPKHAVKALEAGVDIVCAQGGEGGGHTGDIPNSILIPAVVDVARKYKSPLTGEPAMVVAAGGIYNGRSLASSLMQGAQGVWVGTRFVASVEAGCSQQHKENVVSASFTDTLRTLVISGRPLRVKMNDYIQDWENRPSEIKALTDQGIVPFAKDMEDGKDVDIPFLMGQVSGAIEDIKPAGQIVEEMVAEAVDMLKVGQTYIAGRDSKL</sequence>
<keyword evidence="1" id="KW-0285">Flavoprotein</keyword>
<evidence type="ECO:0000256" key="1">
    <source>
        <dbReference type="ARBA" id="ARBA00022630"/>
    </source>
</evidence>
<dbReference type="InterPro" id="IPR013785">
    <property type="entry name" value="Aldolase_TIM"/>
</dbReference>
<name>A0A9P4JCJ3_9PLEO</name>
<evidence type="ECO:0000313" key="5">
    <source>
        <dbReference type="Proteomes" id="UP000799536"/>
    </source>
</evidence>
<dbReference type="InterPro" id="IPR004136">
    <property type="entry name" value="NMO"/>
</dbReference>
<dbReference type="GO" id="GO:0051213">
    <property type="term" value="F:dioxygenase activity"/>
    <property type="evidence" value="ECO:0007669"/>
    <property type="project" value="UniProtKB-KW"/>
</dbReference>
<accession>A0A9P4JCJ3</accession>
<dbReference type="Pfam" id="PF03060">
    <property type="entry name" value="NMO"/>
    <property type="match status" value="1"/>
</dbReference>
<dbReference type="OrthoDB" id="10265891at2759"/>
<dbReference type="GO" id="GO:0018580">
    <property type="term" value="F:nitronate monooxygenase activity"/>
    <property type="evidence" value="ECO:0007669"/>
    <property type="project" value="InterPro"/>
</dbReference>
<keyword evidence="4" id="KW-0223">Dioxygenase</keyword>
<keyword evidence="5" id="KW-1185">Reference proteome</keyword>
<evidence type="ECO:0000313" key="4">
    <source>
        <dbReference type="EMBL" id="KAF2196966.1"/>
    </source>
</evidence>
<keyword evidence="2" id="KW-0288">FMN</keyword>
<evidence type="ECO:0000256" key="3">
    <source>
        <dbReference type="ARBA" id="ARBA00023002"/>
    </source>
</evidence>
<dbReference type="Proteomes" id="UP000799536">
    <property type="component" value="Unassembled WGS sequence"/>
</dbReference>
<gene>
    <name evidence="4" type="ORF">GQ43DRAFT_444650</name>
</gene>
<keyword evidence="3" id="KW-0560">Oxidoreductase</keyword>
<dbReference type="EMBL" id="ML994296">
    <property type="protein sequence ID" value="KAF2196966.1"/>
    <property type="molecule type" value="Genomic_DNA"/>
</dbReference>
<reference evidence="4" key="1">
    <citation type="journal article" date="2020" name="Stud. Mycol.">
        <title>101 Dothideomycetes genomes: a test case for predicting lifestyles and emergence of pathogens.</title>
        <authorList>
            <person name="Haridas S."/>
            <person name="Albert R."/>
            <person name="Binder M."/>
            <person name="Bloem J."/>
            <person name="Labutti K."/>
            <person name="Salamov A."/>
            <person name="Andreopoulos B."/>
            <person name="Baker S."/>
            <person name="Barry K."/>
            <person name="Bills G."/>
            <person name="Bluhm B."/>
            <person name="Cannon C."/>
            <person name="Castanera R."/>
            <person name="Culley D."/>
            <person name="Daum C."/>
            <person name="Ezra D."/>
            <person name="Gonzalez J."/>
            <person name="Henrissat B."/>
            <person name="Kuo A."/>
            <person name="Liang C."/>
            <person name="Lipzen A."/>
            <person name="Lutzoni F."/>
            <person name="Magnuson J."/>
            <person name="Mondo S."/>
            <person name="Nolan M."/>
            <person name="Ohm R."/>
            <person name="Pangilinan J."/>
            <person name="Park H.-J."/>
            <person name="Ramirez L."/>
            <person name="Alfaro M."/>
            <person name="Sun H."/>
            <person name="Tritt A."/>
            <person name="Yoshinaga Y."/>
            <person name="Zwiers L.-H."/>
            <person name="Turgeon B."/>
            <person name="Goodwin S."/>
            <person name="Spatafora J."/>
            <person name="Crous P."/>
            <person name="Grigoriev I."/>
        </authorList>
    </citation>
    <scope>NUCLEOTIDE SEQUENCE</scope>
    <source>
        <strain evidence="4">ATCC 74209</strain>
    </source>
</reference>
<dbReference type="PANTHER" id="PTHR32332">
    <property type="entry name" value="2-NITROPROPANE DIOXYGENASE"/>
    <property type="match status" value="1"/>
</dbReference>
<dbReference type="AlphaFoldDB" id="A0A9P4JCJ3"/>
<comment type="caution">
    <text evidence="4">The sequence shown here is derived from an EMBL/GenBank/DDBJ whole genome shotgun (WGS) entry which is preliminary data.</text>
</comment>
<dbReference type="Gene3D" id="3.20.20.70">
    <property type="entry name" value="Aldolase class I"/>
    <property type="match status" value="1"/>
</dbReference>
<proteinExistence type="predicted"/>
<dbReference type="SUPFAM" id="SSF51412">
    <property type="entry name" value="Inosine monophosphate dehydrogenase (IMPDH)"/>
    <property type="match status" value="1"/>
</dbReference>
<dbReference type="CDD" id="cd04730">
    <property type="entry name" value="NPD_like"/>
    <property type="match status" value="1"/>
</dbReference>
<protein>
    <submittedName>
        <fullName evidence="4">2-nitropropane dioxygenase</fullName>
    </submittedName>
</protein>
<organism evidence="4 5">
    <name type="scientific">Delitschia confertaspora ATCC 74209</name>
    <dbReference type="NCBI Taxonomy" id="1513339"/>
    <lineage>
        <taxon>Eukaryota</taxon>
        <taxon>Fungi</taxon>
        <taxon>Dikarya</taxon>
        <taxon>Ascomycota</taxon>
        <taxon>Pezizomycotina</taxon>
        <taxon>Dothideomycetes</taxon>
        <taxon>Pleosporomycetidae</taxon>
        <taxon>Pleosporales</taxon>
        <taxon>Delitschiaceae</taxon>
        <taxon>Delitschia</taxon>
    </lineage>
</organism>
<evidence type="ECO:0000256" key="2">
    <source>
        <dbReference type="ARBA" id="ARBA00022643"/>
    </source>
</evidence>